<comment type="similarity">
    <text evidence="3 8">Belongs to the methylenetetrahydrofolate reductase family.</text>
</comment>
<evidence type="ECO:0000256" key="8">
    <source>
        <dbReference type="RuleBase" id="RU003862"/>
    </source>
</evidence>
<gene>
    <name evidence="9" type="ORF">FPZ12_005565</name>
</gene>
<dbReference type="Pfam" id="PF02219">
    <property type="entry name" value="MTHFR"/>
    <property type="match status" value="1"/>
</dbReference>
<proteinExistence type="inferred from homology"/>
<dbReference type="PANTHER" id="PTHR45754:SF3">
    <property type="entry name" value="METHYLENETETRAHYDROFOLATE REDUCTASE (NADPH)"/>
    <property type="match status" value="1"/>
</dbReference>
<dbReference type="AlphaFoldDB" id="A0A5N0VLN0"/>
<comment type="cofactor">
    <cofactor evidence="1 8">
        <name>FAD</name>
        <dbReference type="ChEBI" id="CHEBI:57692"/>
    </cofactor>
</comment>
<dbReference type="GO" id="GO:0009086">
    <property type="term" value="P:methionine biosynthetic process"/>
    <property type="evidence" value="ECO:0007669"/>
    <property type="project" value="TreeGrafter"/>
</dbReference>
<comment type="caution">
    <text evidence="9">The sequence shown here is derived from an EMBL/GenBank/DDBJ whole genome shotgun (WGS) entry which is preliminary data.</text>
</comment>
<dbReference type="UniPathway" id="UPA00193"/>
<reference evidence="9" key="1">
    <citation type="submission" date="2019-09" db="EMBL/GenBank/DDBJ databases">
        <authorList>
            <person name="Teo W.F.A."/>
            <person name="Duangmal K."/>
        </authorList>
    </citation>
    <scope>NUCLEOTIDE SEQUENCE [LARGE SCALE GENOMIC DNA]</scope>
    <source>
        <strain evidence="9">K81G1</strain>
    </source>
</reference>
<evidence type="ECO:0000256" key="5">
    <source>
        <dbReference type="ARBA" id="ARBA00022827"/>
    </source>
</evidence>
<dbReference type="GO" id="GO:0106312">
    <property type="term" value="F:methylenetetrahydrofolate reductase (NADH) activity"/>
    <property type="evidence" value="ECO:0007669"/>
    <property type="project" value="UniProtKB-EC"/>
</dbReference>
<comment type="pathway">
    <text evidence="2 8">One-carbon metabolism; tetrahydrofolate interconversion.</text>
</comment>
<dbReference type="Proteomes" id="UP000319769">
    <property type="component" value="Unassembled WGS sequence"/>
</dbReference>
<comment type="catalytic activity">
    <reaction evidence="7">
        <text>(6S)-5-methyl-5,6,7,8-tetrahydrofolate + NAD(+) = (6R)-5,10-methylene-5,6,7,8-tetrahydrofolate + NADH + H(+)</text>
        <dbReference type="Rhea" id="RHEA:19821"/>
        <dbReference type="ChEBI" id="CHEBI:15378"/>
        <dbReference type="ChEBI" id="CHEBI:15636"/>
        <dbReference type="ChEBI" id="CHEBI:18608"/>
        <dbReference type="ChEBI" id="CHEBI:57540"/>
        <dbReference type="ChEBI" id="CHEBI:57945"/>
        <dbReference type="EC" id="1.5.1.54"/>
    </reaction>
    <physiologicalReaction direction="right-to-left" evidence="7">
        <dbReference type="Rhea" id="RHEA:19823"/>
    </physiologicalReaction>
</comment>
<dbReference type="GO" id="GO:0005829">
    <property type="term" value="C:cytosol"/>
    <property type="evidence" value="ECO:0007669"/>
    <property type="project" value="TreeGrafter"/>
</dbReference>
<keyword evidence="5 8" id="KW-0274">FAD</keyword>
<dbReference type="GO" id="GO:0071949">
    <property type="term" value="F:FAD binding"/>
    <property type="evidence" value="ECO:0007669"/>
    <property type="project" value="TreeGrafter"/>
</dbReference>
<dbReference type="Gene3D" id="3.20.20.220">
    <property type="match status" value="1"/>
</dbReference>
<keyword evidence="4 8" id="KW-0285">Flavoprotein</keyword>
<organism evidence="9 10">
    <name type="scientific">Amycolatopsis acidicola</name>
    <dbReference type="NCBI Taxonomy" id="2596893"/>
    <lineage>
        <taxon>Bacteria</taxon>
        <taxon>Bacillati</taxon>
        <taxon>Actinomycetota</taxon>
        <taxon>Actinomycetes</taxon>
        <taxon>Pseudonocardiales</taxon>
        <taxon>Pseudonocardiaceae</taxon>
        <taxon>Amycolatopsis</taxon>
    </lineage>
</organism>
<evidence type="ECO:0000256" key="2">
    <source>
        <dbReference type="ARBA" id="ARBA00004777"/>
    </source>
</evidence>
<accession>A0A5N0VLN0</accession>
<sequence>MPFRGTENAVLDHVPAEVPLTVTVTEAKGLEATLDLSSALRAHGYQVSPHIAARMVKNETHAEDIATQLADAGIDRVFVIGGDAPVPVGEFTEALDVLRVFADTGTFQRTGIGGYPEGHAKIGNRELDTALAAKAPLATHVITQICFDAKTTLDWARRVYRDHPELEVTIGVPAPVSRQKLMRIAGGIGLGQSARFLRKQQNVIRKLIRPGGYRPDKLLRAFEPRLGEPDLNITGIHLFTFNELHGAEAWRQALLARLDAG</sequence>
<protein>
    <recommendedName>
        <fullName evidence="8">Methylenetetrahydrofolate reductase</fullName>
    </recommendedName>
</protein>
<evidence type="ECO:0000256" key="7">
    <source>
        <dbReference type="ARBA" id="ARBA00048628"/>
    </source>
</evidence>
<evidence type="ECO:0000256" key="6">
    <source>
        <dbReference type="ARBA" id="ARBA00023002"/>
    </source>
</evidence>
<dbReference type="PANTHER" id="PTHR45754">
    <property type="entry name" value="METHYLENETETRAHYDROFOLATE REDUCTASE"/>
    <property type="match status" value="1"/>
</dbReference>
<dbReference type="GO" id="GO:0035999">
    <property type="term" value="P:tetrahydrofolate interconversion"/>
    <property type="evidence" value="ECO:0007669"/>
    <property type="project" value="UniProtKB-UniPathway"/>
</dbReference>
<keyword evidence="6 8" id="KW-0560">Oxidoreductase</keyword>
<name>A0A5N0VLN0_9PSEU</name>
<evidence type="ECO:0000313" key="9">
    <source>
        <dbReference type="EMBL" id="KAA9165652.1"/>
    </source>
</evidence>
<evidence type="ECO:0000256" key="1">
    <source>
        <dbReference type="ARBA" id="ARBA00001974"/>
    </source>
</evidence>
<evidence type="ECO:0000256" key="4">
    <source>
        <dbReference type="ARBA" id="ARBA00022630"/>
    </source>
</evidence>
<evidence type="ECO:0000256" key="3">
    <source>
        <dbReference type="ARBA" id="ARBA00006743"/>
    </source>
</evidence>
<dbReference type="OrthoDB" id="9812555at2"/>
<dbReference type="EMBL" id="VMNW02000005">
    <property type="protein sequence ID" value="KAA9165652.1"/>
    <property type="molecule type" value="Genomic_DNA"/>
</dbReference>
<evidence type="ECO:0000313" key="10">
    <source>
        <dbReference type="Proteomes" id="UP000319769"/>
    </source>
</evidence>
<dbReference type="SUPFAM" id="SSF51730">
    <property type="entry name" value="FAD-linked oxidoreductase"/>
    <property type="match status" value="1"/>
</dbReference>
<keyword evidence="10" id="KW-1185">Reference proteome</keyword>
<dbReference type="InterPro" id="IPR003171">
    <property type="entry name" value="Mehydrof_redctse-like"/>
</dbReference>
<dbReference type="InterPro" id="IPR029041">
    <property type="entry name" value="FAD-linked_oxidoreductase-like"/>
</dbReference>